<dbReference type="AlphaFoldDB" id="A0A9D4CS55"/>
<sequence>MSQGSTGMNQGQPELHRESIKMFNTSRMNRESLGRTVNDRRGTGKTGKAPGTFLPIILVLAGQPVLANWDGPGLYRQY</sequence>
<accession>A0A9D4CS55</accession>
<organism evidence="2 3">
    <name type="scientific">Dreissena polymorpha</name>
    <name type="common">Zebra mussel</name>
    <name type="synonym">Mytilus polymorpha</name>
    <dbReference type="NCBI Taxonomy" id="45954"/>
    <lineage>
        <taxon>Eukaryota</taxon>
        <taxon>Metazoa</taxon>
        <taxon>Spiralia</taxon>
        <taxon>Lophotrochozoa</taxon>
        <taxon>Mollusca</taxon>
        <taxon>Bivalvia</taxon>
        <taxon>Autobranchia</taxon>
        <taxon>Heteroconchia</taxon>
        <taxon>Euheterodonta</taxon>
        <taxon>Imparidentia</taxon>
        <taxon>Neoheterodontei</taxon>
        <taxon>Myida</taxon>
        <taxon>Dreissenoidea</taxon>
        <taxon>Dreissenidae</taxon>
        <taxon>Dreissena</taxon>
    </lineage>
</organism>
<gene>
    <name evidence="2" type="ORF">DPMN_055321</name>
</gene>
<dbReference type="Proteomes" id="UP000828390">
    <property type="component" value="Unassembled WGS sequence"/>
</dbReference>
<comment type="caution">
    <text evidence="2">The sequence shown here is derived from an EMBL/GenBank/DDBJ whole genome shotgun (WGS) entry which is preliminary data.</text>
</comment>
<evidence type="ECO:0000313" key="3">
    <source>
        <dbReference type="Proteomes" id="UP000828390"/>
    </source>
</evidence>
<reference evidence="2" key="2">
    <citation type="submission" date="2020-11" db="EMBL/GenBank/DDBJ databases">
        <authorList>
            <person name="McCartney M.A."/>
            <person name="Auch B."/>
            <person name="Kono T."/>
            <person name="Mallez S."/>
            <person name="Becker A."/>
            <person name="Gohl D.M."/>
            <person name="Silverstein K.A.T."/>
            <person name="Koren S."/>
            <person name="Bechman K.B."/>
            <person name="Herman A."/>
            <person name="Abrahante J.E."/>
            <person name="Garbe J."/>
        </authorList>
    </citation>
    <scope>NUCLEOTIDE SEQUENCE</scope>
    <source>
        <strain evidence="2">Duluth1</strain>
        <tissue evidence="2">Whole animal</tissue>
    </source>
</reference>
<name>A0A9D4CS55_DREPO</name>
<feature type="compositionally biased region" description="Basic and acidic residues" evidence="1">
    <location>
        <begin position="28"/>
        <end position="42"/>
    </location>
</feature>
<feature type="region of interest" description="Disordered" evidence="1">
    <location>
        <begin position="1"/>
        <end position="48"/>
    </location>
</feature>
<protein>
    <submittedName>
        <fullName evidence="2">Uncharacterized protein</fullName>
    </submittedName>
</protein>
<reference evidence="2" key="1">
    <citation type="journal article" date="2019" name="bioRxiv">
        <title>The Genome of the Zebra Mussel, Dreissena polymorpha: A Resource for Invasive Species Research.</title>
        <authorList>
            <person name="McCartney M.A."/>
            <person name="Auch B."/>
            <person name="Kono T."/>
            <person name="Mallez S."/>
            <person name="Zhang Y."/>
            <person name="Obille A."/>
            <person name="Becker A."/>
            <person name="Abrahante J.E."/>
            <person name="Garbe J."/>
            <person name="Badalamenti J.P."/>
            <person name="Herman A."/>
            <person name="Mangelson H."/>
            <person name="Liachko I."/>
            <person name="Sullivan S."/>
            <person name="Sone E.D."/>
            <person name="Koren S."/>
            <person name="Silverstein K.A.T."/>
            <person name="Beckman K.B."/>
            <person name="Gohl D.M."/>
        </authorList>
    </citation>
    <scope>NUCLEOTIDE SEQUENCE</scope>
    <source>
        <strain evidence="2">Duluth1</strain>
        <tissue evidence="2">Whole animal</tissue>
    </source>
</reference>
<dbReference type="EMBL" id="JAIWYP010000012">
    <property type="protein sequence ID" value="KAH3729353.1"/>
    <property type="molecule type" value="Genomic_DNA"/>
</dbReference>
<evidence type="ECO:0000256" key="1">
    <source>
        <dbReference type="SAM" id="MobiDB-lite"/>
    </source>
</evidence>
<keyword evidence="3" id="KW-1185">Reference proteome</keyword>
<evidence type="ECO:0000313" key="2">
    <source>
        <dbReference type="EMBL" id="KAH3729353.1"/>
    </source>
</evidence>
<feature type="compositionally biased region" description="Polar residues" evidence="1">
    <location>
        <begin position="1"/>
        <end position="12"/>
    </location>
</feature>
<proteinExistence type="predicted"/>